<dbReference type="KEGG" id="vg:956037"/>
<sequence>MERTHFELPDKLDTPMIHSHYYAWLDKHCNHTWHNIHTRAKYLASLGYDRDKHYLTQDDLTVLKCILHHHFFINVPIESE</sequence>
<organism evidence="1 2">
    <name type="scientific">Vibrio phage VpV262</name>
    <dbReference type="NCBI Taxonomy" id="2907796"/>
    <lineage>
        <taxon>Viruses</taxon>
        <taxon>Duplodnaviria</taxon>
        <taxon>Heunggongvirae</taxon>
        <taxon>Uroviricota</taxon>
        <taxon>Caudoviricetes</taxon>
        <taxon>Zobellviridae</taxon>
        <taxon>Vipivirus</taxon>
        <taxon>Vipivirus canadense</taxon>
    </lineage>
</organism>
<dbReference type="EMBL" id="AY095314">
    <property type="protein sequence ID" value="AAM28353.1"/>
    <property type="molecule type" value="Genomic_DNA"/>
</dbReference>
<dbReference type="RefSeq" id="NP_640266.1">
    <property type="nucleotide sequence ID" value="NC_003907.2"/>
</dbReference>
<proteinExistence type="predicted"/>
<dbReference type="GeneID" id="956037"/>
<protein>
    <submittedName>
        <fullName evidence="1">Uncharacterized protein</fullName>
    </submittedName>
</protein>
<reference evidence="1 2" key="1">
    <citation type="journal article" date="2003" name="Virology">
        <title>The complete sequence of marine bacteriophage VpV262 infecting vibrio parahaemolyticus indicates that an ancestral component of a T7 viral supergroup is widespread in the marine environment.</title>
        <authorList>
            <person name="Hardies S.C."/>
            <person name="Comeau A.M."/>
            <person name="Serwer P."/>
            <person name="Suttle C.A."/>
        </authorList>
    </citation>
    <scope>NUCLEOTIDE SEQUENCE</scope>
</reference>
<keyword evidence="2" id="KW-1185">Reference proteome</keyword>
<name>Q8LT94_9CAUD</name>
<evidence type="ECO:0000313" key="2">
    <source>
        <dbReference type="Proteomes" id="UP000001794"/>
    </source>
</evidence>
<evidence type="ECO:0000313" key="1">
    <source>
        <dbReference type="EMBL" id="AAM28353.1"/>
    </source>
</evidence>
<dbReference type="Proteomes" id="UP000001794">
    <property type="component" value="Segment"/>
</dbReference>
<accession>Q8LT94</accession>